<organism evidence="1 2">
    <name type="scientific">Guyanagaster necrorhizus</name>
    <dbReference type="NCBI Taxonomy" id="856835"/>
    <lineage>
        <taxon>Eukaryota</taxon>
        <taxon>Fungi</taxon>
        <taxon>Dikarya</taxon>
        <taxon>Basidiomycota</taxon>
        <taxon>Agaricomycotina</taxon>
        <taxon>Agaricomycetes</taxon>
        <taxon>Agaricomycetidae</taxon>
        <taxon>Agaricales</taxon>
        <taxon>Marasmiineae</taxon>
        <taxon>Physalacriaceae</taxon>
        <taxon>Guyanagaster</taxon>
    </lineage>
</organism>
<dbReference type="Proteomes" id="UP000812287">
    <property type="component" value="Unassembled WGS sequence"/>
</dbReference>
<name>A0A9P7VSF0_9AGAR</name>
<dbReference type="EMBL" id="MU250536">
    <property type="protein sequence ID" value="KAG7445793.1"/>
    <property type="molecule type" value="Genomic_DNA"/>
</dbReference>
<reference evidence="1" key="1">
    <citation type="submission" date="2020-11" db="EMBL/GenBank/DDBJ databases">
        <title>Adaptations for nitrogen fixation in a non-lichenized fungal sporocarp promotes dispersal by wood-feeding termites.</title>
        <authorList>
            <consortium name="DOE Joint Genome Institute"/>
            <person name="Koch R.A."/>
            <person name="Yoon G."/>
            <person name="Arayal U."/>
            <person name="Lail K."/>
            <person name="Amirebrahimi M."/>
            <person name="Labutti K."/>
            <person name="Lipzen A."/>
            <person name="Riley R."/>
            <person name="Barry K."/>
            <person name="Henrissat B."/>
            <person name="Grigoriev I.V."/>
            <person name="Herr J.R."/>
            <person name="Aime M.C."/>
        </authorList>
    </citation>
    <scope>NUCLEOTIDE SEQUENCE</scope>
    <source>
        <strain evidence="1">MCA 3950</strain>
    </source>
</reference>
<protein>
    <submittedName>
        <fullName evidence="1">Uncharacterized protein</fullName>
    </submittedName>
</protein>
<evidence type="ECO:0000313" key="1">
    <source>
        <dbReference type="EMBL" id="KAG7445793.1"/>
    </source>
</evidence>
<keyword evidence="2" id="KW-1185">Reference proteome</keyword>
<dbReference type="AlphaFoldDB" id="A0A9P7VSF0"/>
<accession>A0A9P7VSF0</accession>
<proteinExistence type="predicted"/>
<comment type="caution">
    <text evidence="1">The sequence shown here is derived from an EMBL/GenBank/DDBJ whole genome shotgun (WGS) entry which is preliminary data.</text>
</comment>
<dbReference type="GeneID" id="66108751"/>
<gene>
    <name evidence="1" type="ORF">BT62DRAFT_932957</name>
</gene>
<evidence type="ECO:0000313" key="2">
    <source>
        <dbReference type="Proteomes" id="UP000812287"/>
    </source>
</evidence>
<dbReference type="RefSeq" id="XP_043039293.1">
    <property type="nucleotide sequence ID" value="XM_043186454.1"/>
</dbReference>
<sequence length="84" mass="9327">MGLTSLDSKANYIIPTNPLNTNDLKVLVTGSQCYSPLSSPTCLLNPLCPRQSLEIFLQQFMEPRASTTYTACSSDPKHRRLEAH</sequence>